<sequence length="447" mass="47540">MERTSEEPPLKRHRLTSVETGIEAAGHTDANESPVASSSAIQLASVISDTQPRLAHPRFEELSLLLLQISHSTEPTRFGLVCERCHTAVKPNQLAAHLTRKGSHPEFKAKTKRAMIAKTQTAELIGIANSLIQQAGHDPELSLGGLSASSLLSFEDFFGAAANPTLPRPPLPSLPMRQASKCMRCLRLVSSTHKKAHRMEEHPEDPKDQIQFVFVQAQELARNGAVLFQVFEDDQPHLHHQDQQAQGTQQAHDATAAAAALLASSAVSHPSLVDQQDHDHREALNTVLSAITASAAAAHSGHGHLEEQAEGDRTDAAIHSPSTPSIQPPPMLSIPDGPDPATAFDPSSSSPAALHVPALSDHALGDDPKGERQVEQASHYQSTADLQRLSATDDSAAQDLTDASDPTILSQAAAAAAAATMTAAALAAEASEDQAELRLPTTQHVHE</sequence>
<organism evidence="2 3">
    <name type="scientific">Tilletia horrida</name>
    <dbReference type="NCBI Taxonomy" id="155126"/>
    <lineage>
        <taxon>Eukaryota</taxon>
        <taxon>Fungi</taxon>
        <taxon>Dikarya</taxon>
        <taxon>Basidiomycota</taxon>
        <taxon>Ustilaginomycotina</taxon>
        <taxon>Exobasidiomycetes</taxon>
        <taxon>Tilletiales</taxon>
        <taxon>Tilletiaceae</taxon>
        <taxon>Tilletia</taxon>
    </lineage>
</organism>
<dbReference type="EMBL" id="JAPDMZ010000034">
    <property type="protein sequence ID" value="KAK0554715.1"/>
    <property type="molecule type" value="Genomic_DNA"/>
</dbReference>
<dbReference type="AlphaFoldDB" id="A0AAN6JT22"/>
<keyword evidence="3" id="KW-1185">Reference proteome</keyword>
<accession>A0AAN6JT22</accession>
<evidence type="ECO:0000313" key="3">
    <source>
        <dbReference type="Proteomes" id="UP001176517"/>
    </source>
</evidence>
<feature type="compositionally biased region" description="Low complexity" evidence="1">
    <location>
        <begin position="243"/>
        <end position="257"/>
    </location>
</feature>
<protein>
    <submittedName>
        <fullName evidence="2">Uncharacterized protein</fullName>
    </submittedName>
</protein>
<reference evidence="2" key="1">
    <citation type="journal article" date="2023" name="PhytoFront">
        <title>Draft Genome Resources of Seven Strains of Tilletia horrida, Causal Agent of Kernel Smut of Rice.</title>
        <authorList>
            <person name="Khanal S."/>
            <person name="Antony Babu S."/>
            <person name="Zhou X.G."/>
        </authorList>
    </citation>
    <scope>NUCLEOTIDE SEQUENCE</scope>
    <source>
        <strain evidence="2">TX6</strain>
    </source>
</reference>
<evidence type="ECO:0000256" key="1">
    <source>
        <dbReference type="SAM" id="MobiDB-lite"/>
    </source>
</evidence>
<comment type="caution">
    <text evidence="2">The sequence shown here is derived from an EMBL/GenBank/DDBJ whole genome shotgun (WGS) entry which is preliminary data.</text>
</comment>
<feature type="compositionally biased region" description="Basic and acidic residues" evidence="1">
    <location>
        <begin position="303"/>
        <end position="316"/>
    </location>
</feature>
<evidence type="ECO:0000313" key="2">
    <source>
        <dbReference type="EMBL" id="KAK0554715.1"/>
    </source>
</evidence>
<proteinExistence type="predicted"/>
<name>A0AAN6JT22_9BASI</name>
<feature type="region of interest" description="Disordered" evidence="1">
    <location>
        <begin position="237"/>
        <end position="257"/>
    </location>
</feature>
<gene>
    <name evidence="2" type="ORF">OC846_001965</name>
</gene>
<feature type="region of interest" description="Disordered" evidence="1">
    <location>
        <begin position="295"/>
        <end position="353"/>
    </location>
</feature>
<dbReference type="Proteomes" id="UP001176517">
    <property type="component" value="Unassembled WGS sequence"/>
</dbReference>